<proteinExistence type="predicted"/>
<evidence type="ECO:0000313" key="2">
    <source>
        <dbReference type="Proteomes" id="UP001479933"/>
    </source>
</evidence>
<keyword evidence="2" id="KW-1185">Reference proteome</keyword>
<reference evidence="1 2" key="1">
    <citation type="journal article" date="2023" name="Virus Evol.">
        <title>Computational host range prediction-The good, the bad, and the ugly.</title>
        <authorList>
            <person name="Howell A.A."/>
            <person name="Versoza C.J."/>
            <person name="Pfeifer S.P."/>
        </authorList>
    </citation>
    <scope>NUCLEOTIDE SEQUENCE [LARGE SCALE GENOMIC DNA]</scope>
    <source>
        <strain evidence="1 2">1610/1b</strain>
    </source>
</reference>
<dbReference type="PANTHER" id="PTHR37694:SF1">
    <property type="entry name" value="SLR8022 PROTEIN"/>
    <property type="match status" value="1"/>
</dbReference>
<protein>
    <submittedName>
        <fullName evidence="1">Cupin</fullName>
    </submittedName>
</protein>
<name>A0ABZ2TWQ6_9ACTN</name>
<organism evidence="1 2">
    <name type="scientific">Gordonia hydrophobica</name>
    <dbReference type="NCBI Taxonomy" id="40516"/>
    <lineage>
        <taxon>Bacteria</taxon>
        <taxon>Bacillati</taxon>
        <taxon>Actinomycetota</taxon>
        <taxon>Actinomycetes</taxon>
        <taxon>Mycobacteriales</taxon>
        <taxon>Gordoniaceae</taxon>
        <taxon>Gordonia</taxon>
    </lineage>
</organism>
<dbReference type="RefSeq" id="WP_066172107.1">
    <property type="nucleotide sequence ID" value="NZ_CP136137.1"/>
</dbReference>
<dbReference type="Proteomes" id="UP001479933">
    <property type="component" value="Chromosome"/>
</dbReference>
<accession>A0ABZ2TWQ6</accession>
<dbReference type="InterPro" id="IPR011051">
    <property type="entry name" value="RmlC_Cupin_sf"/>
</dbReference>
<evidence type="ECO:0000313" key="1">
    <source>
        <dbReference type="EMBL" id="WYY05917.1"/>
    </source>
</evidence>
<sequence length="109" mass="11172">MTDVQLPALVDELLAEARAAGSGRAARTVRGHTDHRLRQTVIALCGGSELSDHESPGEATLQVLAGTVRLTAPDGDWSGGPGSLTDIPPVRHGLVADTDAAVLLTVALS</sequence>
<gene>
    <name evidence="1" type="ORF">RVF87_12575</name>
</gene>
<dbReference type="Gene3D" id="2.60.120.10">
    <property type="entry name" value="Jelly Rolls"/>
    <property type="match status" value="1"/>
</dbReference>
<dbReference type="SUPFAM" id="SSF51182">
    <property type="entry name" value="RmlC-like cupins"/>
    <property type="match status" value="1"/>
</dbReference>
<dbReference type="InterPro" id="IPR014710">
    <property type="entry name" value="RmlC-like_jellyroll"/>
</dbReference>
<dbReference type="PANTHER" id="PTHR37694">
    <property type="entry name" value="SLR8022 PROTEIN"/>
    <property type="match status" value="1"/>
</dbReference>
<dbReference type="EMBL" id="CP136137">
    <property type="protein sequence ID" value="WYY05917.1"/>
    <property type="molecule type" value="Genomic_DNA"/>
</dbReference>